<sequence length="1055" mass="118591">MSCLYFICPDTIMAPAGIPLLLFVVLVDSYTGSTKARITVSEETKITNEGSCVTIPCFYDIPEDKTLDLLWFKDSQYDHDSRMFIGTIVYSNTGKRPQSPGYSGRVEYITNIKSKTQHGQQTINEMQCDLRITDLQKTDSGNYSFRYIGPDPHIFMSKAMNLTVTDNPCKVYIEPSELKNPLKESDKFTVQCFTSGPCDSPPEWLLFKSGQTPEWTSSPSKEMIIETEKGENGTQVTKLKLTVTWKDDNRILSCRPANSDDSCQIRNITLSVEYSPKETHASVSSNDVKETNSVTLSCTSRGRPEVTYTWFKKNKGKLQQISDLDLRQMKPEDSGEYYCEAKNSLGVMKSNEISINVKFGPKGVTVTPPYNINDIKEGDTVTLKCSVERQNPPASRFVWYKNNRIQQETSETFIDRKVTAAVQKYKCEANNGINKGQSQELTVNVKYSPRNINIQGKTSVKVGSRLELTCSADAHPQPVYKWTFPPGLSFSPLSKGKLETQPVTIEHAGEYTCGVTNTIGTKSESTNVKVLYPPRNINLMMQSEVREFEVISVICTVQSFPTSKFTVTKNLDNLLNIPECRRNSTEYENKVIIFLNVTESDAGTYKCTAKNTEGQEETNKKLTVLYAPKNVTASFKGDQKSASELTLTCEACSNPPVSSYEWTKLNNGQFETLKQHQQLHFNSLEISDSGQYVCIAYNAIGKAKSPPLDIRVKYTPNITIVHNTTTSAQWNLPVYLSCIADAHPPATEYKWYRQEDNTTVLSQQQNFTVLPQNPGLYYCTATNDIGLSRSKQIALFVSTSLSVFLKIVLPIIFLLVLIVVVIFLIRRNIIKIRSDQQSGADNLLCLFPAFLSRSSRVQNLFLLGSRNNTQENLSLDDPNYAQVNLSYPIQPSQNPTQGQDLNPRPKPNIQTVYAAIKLPQKKQKRHSPKQQQKTGNMDNTSMNYVTLDFKGQNEPRKIMPETSAVYAMVSRNKQAKSSQAENSDYENVSSACAPKLPLTNMEWESDTSEEEEVNYSTVSCSTKPAVKEVKPNQKRHFSSSSSDEDDRTEYSDIKT</sequence>
<evidence type="ECO:0000313" key="2">
    <source>
        <dbReference type="RefSeq" id="XP_073779175.1"/>
    </source>
</evidence>
<organism evidence="1 2">
    <name type="scientific">Danio rerio</name>
    <name type="common">Zebrafish</name>
    <name type="synonym">Brachydanio rerio</name>
    <dbReference type="NCBI Taxonomy" id="7955"/>
    <lineage>
        <taxon>Eukaryota</taxon>
        <taxon>Metazoa</taxon>
        <taxon>Chordata</taxon>
        <taxon>Craniata</taxon>
        <taxon>Vertebrata</taxon>
        <taxon>Euteleostomi</taxon>
        <taxon>Actinopterygii</taxon>
        <taxon>Neopterygii</taxon>
        <taxon>Teleostei</taxon>
        <taxon>Ostariophysi</taxon>
        <taxon>Cypriniformes</taxon>
        <taxon>Danionidae</taxon>
        <taxon>Danioninae</taxon>
        <taxon>Danio</taxon>
    </lineage>
</organism>
<protein>
    <submittedName>
        <fullName evidence="2">Uncharacterized protein isoform X2</fullName>
    </submittedName>
</protein>
<evidence type="ECO:0000313" key="1">
    <source>
        <dbReference type="Proteomes" id="UP000000437"/>
    </source>
</evidence>
<dbReference type="RefSeq" id="XP_073779175.1">
    <property type="nucleotide sequence ID" value="XM_073923074.1"/>
</dbReference>
<name>A0AC58HB12_DANRE</name>
<accession>A0AC58HB12</accession>
<keyword evidence="1" id="KW-1185">Reference proteome</keyword>
<proteinExistence type="predicted"/>
<dbReference type="Proteomes" id="UP000000437">
    <property type="component" value="Chromosome 15"/>
</dbReference>
<gene>
    <name evidence="2" type="primary">si:dkey-24p1.1</name>
</gene>
<reference evidence="2" key="1">
    <citation type="submission" date="2025-08" db="UniProtKB">
        <authorList>
            <consortium name="RefSeq"/>
        </authorList>
    </citation>
    <scope>IDENTIFICATION</scope>
    <source>
        <strain evidence="2">Tuebingen</strain>
        <tissue evidence="2">Fibroblasts and whole tissue</tissue>
    </source>
</reference>